<gene>
    <name evidence="3" type="ORF">ThimaDRAFT_4040</name>
</gene>
<dbReference type="PANTHER" id="PTHR43014:SF4">
    <property type="entry name" value="PYRIDINE NUCLEOTIDE-DISULFIDE OXIDOREDUCTASE RCLA-RELATED"/>
    <property type="match status" value="1"/>
</dbReference>
<dbReference type="PRINTS" id="PR00368">
    <property type="entry name" value="FADPNR"/>
</dbReference>
<protein>
    <submittedName>
        <fullName evidence="3">FAD-dependent pyridine nucleotide-disulfide oxidoreductase</fullName>
    </submittedName>
</protein>
<dbReference type="Pfam" id="PF07992">
    <property type="entry name" value="Pyr_redox_2"/>
    <property type="match status" value="1"/>
</dbReference>
<dbReference type="PRINTS" id="PR00411">
    <property type="entry name" value="PNDRDTASEI"/>
</dbReference>
<feature type="domain" description="FAD/NAD(P)-binding" evidence="2">
    <location>
        <begin position="49"/>
        <end position="331"/>
    </location>
</feature>
<feature type="compositionally biased region" description="Polar residues" evidence="1">
    <location>
        <begin position="541"/>
        <end position="551"/>
    </location>
</feature>
<reference evidence="3 4" key="1">
    <citation type="submission" date="2011-06" db="EMBL/GenBank/DDBJ databases">
        <title>The draft genome of Thiocapsa marina 5811.</title>
        <authorList>
            <consortium name="US DOE Joint Genome Institute (JGI-PGF)"/>
            <person name="Lucas S."/>
            <person name="Han J."/>
            <person name="Cheng J.-F."/>
            <person name="Goodwin L."/>
            <person name="Pitluck S."/>
            <person name="Peters L."/>
            <person name="Land M.L."/>
            <person name="Hauser L."/>
            <person name="Vogl K."/>
            <person name="Liu Z."/>
            <person name="Imhoff J."/>
            <person name="Thiel V."/>
            <person name="Frigaard N.-U."/>
            <person name="Bryant D."/>
            <person name="Woyke T.J."/>
        </authorList>
    </citation>
    <scope>NUCLEOTIDE SEQUENCE [LARGE SCALE GENOMIC DNA]</scope>
    <source>
        <strain evidence="3 4">5811</strain>
    </source>
</reference>
<dbReference type="SUPFAM" id="SSF51905">
    <property type="entry name" value="FAD/NAD(P)-binding domain"/>
    <property type="match status" value="1"/>
</dbReference>
<dbReference type="Proteomes" id="UP000005459">
    <property type="component" value="Unassembled WGS sequence"/>
</dbReference>
<dbReference type="GO" id="GO:0003955">
    <property type="term" value="F:NAD(P)H dehydrogenase (quinone) activity"/>
    <property type="evidence" value="ECO:0007669"/>
    <property type="project" value="TreeGrafter"/>
</dbReference>
<organism evidence="3 4">
    <name type="scientific">Thiocapsa marina 5811</name>
    <dbReference type="NCBI Taxonomy" id="768671"/>
    <lineage>
        <taxon>Bacteria</taxon>
        <taxon>Pseudomonadati</taxon>
        <taxon>Pseudomonadota</taxon>
        <taxon>Gammaproteobacteria</taxon>
        <taxon>Chromatiales</taxon>
        <taxon>Chromatiaceae</taxon>
        <taxon>Thiocapsa</taxon>
    </lineage>
</organism>
<evidence type="ECO:0000313" key="3">
    <source>
        <dbReference type="EMBL" id="EGV16670.1"/>
    </source>
</evidence>
<evidence type="ECO:0000256" key="1">
    <source>
        <dbReference type="SAM" id="MobiDB-lite"/>
    </source>
</evidence>
<dbReference type="GO" id="GO:0050660">
    <property type="term" value="F:flavin adenine dinucleotide binding"/>
    <property type="evidence" value="ECO:0007669"/>
    <property type="project" value="TreeGrafter"/>
</dbReference>
<evidence type="ECO:0000313" key="4">
    <source>
        <dbReference type="Proteomes" id="UP000005459"/>
    </source>
</evidence>
<sequence>MLVKQVPNTSDVTEWQALGMSRVTEPQLTDDHSGFYKKEHAVSDRVSVDVVVTGAGHAGLNAVKEIRRVTDGYFLVNGGSLGTTCAWVGCMPSRVAIHRGDIYAMCKHFQRYGIDGAESPSIDGSSVLGHIRDLRDTFVDLVLANTTDEMEHELVDGHARFIDPHCIEVGDRTIRVRAFVIAAGASSIVPAGWRESFGDAILTVEDRFELERLPKSLAVIGLGPIGLGFGQALRRLAVDVVGFGSGTTLARLDDPNINQAAVEIVRREFPIWLGAPAQIERADGGVLVRAADREQLVEKVLVAIGRRPNLARPGLEGIGCQVDERGVPLYDPGTLQIGRLPSSSRTRSRRRRGQCLSAIRSAGGPVGASWNFGVGLIVKVVLSRSSVARETIPPAIRARRCAASSGSGADSTDTGEWELRSCGVVRVRTFAAAAPGGRAHVPALRPSSSNLPDGVARETICAGTHARPEAWGTAPPPGSRGHGHALGLPVHPTSRPRNGPTGLRRPDSPGPSRHRLVHGAPIRGGPRHLDPGAVPKCATASVRSSDDTPSSRFRPDRLDSEKYRRDSNKNDL</sequence>
<dbReference type="PANTHER" id="PTHR43014">
    <property type="entry name" value="MERCURIC REDUCTASE"/>
    <property type="match status" value="1"/>
</dbReference>
<accession>F9UGI7</accession>
<dbReference type="Gene3D" id="3.50.50.60">
    <property type="entry name" value="FAD/NAD(P)-binding domain"/>
    <property type="match status" value="2"/>
</dbReference>
<dbReference type="eggNOG" id="COG1249">
    <property type="taxonomic scope" value="Bacteria"/>
</dbReference>
<dbReference type="EMBL" id="AFWV01000015">
    <property type="protein sequence ID" value="EGV16670.1"/>
    <property type="molecule type" value="Genomic_DNA"/>
</dbReference>
<feature type="compositionally biased region" description="Basic and acidic residues" evidence="1">
    <location>
        <begin position="553"/>
        <end position="572"/>
    </location>
</feature>
<dbReference type="AlphaFoldDB" id="F9UGI7"/>
<dbReference type="OrthoDB" id="9800167at2"/>
<evidence type="ECO:0000259" key="2">
    <source>
        <dbReference type="Pfam" id="PF07992"/>
    </source>
</evidence>
<name>F9UGI7_9GAMM</name>
<keyword evidence="4" id="KW-1185">Reference proteome</keyword>
<dbReference type="STRING" id="768671.ThimaDRAFT_4040"/>
<feature type="region of interest" description="Disordered" evidence="1">
    <location>
        <begin position="466"/>
        <end position="572"/>
    </location>
</feature>
<proteinExistence type="predicted"/>
<dbReference type="InterPro" id="IPR036188">
    <property type="entry name" value="FAD/NAD-bd_sf"/>
</dbReference>
<dbReference type="InterPro" id="IPR023753">
    <property type="entry name" value="FAD/NAD-binding_dom"/>
</dbReference>